<feature type="chain" id="PRO_5039528392" evidence="2">
    <location>
        <begin position="20"/>
        <end position="393"/>
    </location>
</feature>
<keyword evidence="5" id="KW-1185">Reference proteome</keyword>
<reference evidence="5" key="1">
    <citation type="journal article" date="2022" name="G3 (Bethesda)">
        <title>Unveiling the complete genome sequence of Alicyclobacillus acidoterrestris DSM 3922T, a taint-producing strain.</title>
        <authorList>
            <person name="Leonardo I.C."/>
            <person name="Barreto Crespo M.T."/>
            <person name="Gaspar F.B."/>
        </authorList>
    </citation>
    <scope>NUCLEOTIDE SEQUENCE [LARGE SCALE GENOMIC DNA]</scope>
    <source>
        <strain evidence="5">DSM 3922</strain>
    </source>
</reference>
<feature type="signal peptide" evidence="2">
    <location>
        <begin position="1"/>
        <end position="19"/>
    </location>
</feature>
<evidence type="ECO:0000259" key="3">
    <source>
        <dbReference type="Pfam" id="PF11738"/>
    </source>
</evidence>
<evidence type="ECO:0000313" key="4">
    <source>
        <dbReference type="EMBL" id="UNO49713.1"/>
    </source>
</evidence>
<dbReference type="PROSITE" id="PS51257">
    <property type="entry name" value="PROKAR_LIPOPROTEIN"/>
    <property type="match status" value="1"/>
</dbReference>
<dbReference type="Pfam" id="PF11738">
    <property type="entry name" value="DUF3298"/>
    <property type="match status" value="1"/>
</dbReference>
<dbReference type="InterPro" id="IPR021729">
    <property type="entry name" value="DUF3298"/>
</dbReference>
<sequence length="393" mass="42992">MNKLTIPSVVLLSCALAGCAPTTQHTATASNETKAFVSKPNNSTKQTAALPAENSTNTTRRDANAMTLSTAERVQMTAKTVNAQHDKITYPQLSGLTNQTVESKLNALLQINPAHLQTIGPDDSYTANYQVVFQAGPLLEIDETAYDYPQGAAHGEPTQHMILMNMETGATYQMGDLFRAGSNYLDVLSQQIRQEDTKSILDSNFSGVTEKDGFSITQTGVRIFFDPYEWAAFAAGFPTFDIPYDALESVINSQSDLWQALQRTDTQQDIHVQTEDMNKIKSLGYQPYRVSPTDAVPWFAQSNTPQGTPLYAFSATKGSGEGKLFFFLGEKYLGTDTLKDHAPPINLYPDGSGGMVGEYSTTGANGELESFTTRFHWNGMKLTTTPNFPSSFS</sequence>
<dbReference type="Proteomes" id="UP000829401">
    <property type="component" value="Chromosome"/>
</dbReference>
<dbReference type="InterPro" id="IPR037126">
    <property type="entry name" value="PdaC/RsiV-like_sf"/>
</dbReference>
<keyword evidence="2" id="KW-0732">Signal</keyword>
<evidence type="ECO:0000313" key="5">
    <source>
        <dbReference type="Proteomes" id="UP000829401"/>
    </source>
</evidence>
<feature type="domain" description="DUF3298" evidence="3">
    <location>
        <begin position="176"/>
        <end position="245"/>
    </location>
</feature>
<evidence type="ECO:0000256" key="1">
    <source>
        <dbReference type="SAM" id="MobiDB-lite"/>
    </source>
</evidence>
<dbReference type="KEGG" id="aaco:K1I37_04035"/>
<dbReference type="OrthoDB" id="5637at2"/>
<feature type="compositionally biased region" description="Polar residues" evidence="1">
    <location>
        <begin position="37"/>
        <end position="58"/>
    </location>
</feature>
<dbReference type="EMBL" id="CP080467">
    <property type="protein sequence ID" value="UNO49713.1"/>
    <property type="molecule type" value="Genomic_DNA"/>
</dbReference>
<name>A0A9E6ZIC5_ALIAG</name>
<gene>
    <name evidence="4" type="ORF">K1I37_04035</name>
</gene>
<dbReference type="AlphaFoldDB" id="A0A9E6ZIC5"/>
<organism evidence="4 5">
    <name type="scientific">Alicyclobacillus acidoterrestris (strain ATCC 49025 / DSM 3922 / CIP 106132 / NCIMB 13137 / GD3B)</name>
    <dbReference type="NCBI Taxonomy" id="1356854"/>
    <lineage>
        <taxon>Bacteria</taxon>
        <taxon>Bacillati</taxon>
        <taxon>Bacillota</taxon>
        <taxon>Bacilli</taxon>
        <taxon>Bacillales</taxon>
        <taxon>Alicyclobacillaceae</taxon>
        <taxon>Alicyclobacillus</taxon>
    </lineage>
</organism>
<dbReference type="RefSeq" id="WP_152498827.1">
    <property type="nucleotide sequence ID" value="NZ_AURB01000151.1"/>
</dbReference>
<protein>
    <submittedName>
        <fullName evidence="4">RsiV family protein</fullName>
    </submittedName>
</protein>
<proteinExistence type="predicted"/>
<evidence type="ECO:0000256" key="2">
    <source>
        <dbReference type="SAM" id="SignalP"/>
    </source>
</evidence>
<accession>A0A9E6ZIC5</accession>
<dbReference type="Gene3D" id="3.90.640.20">
    <property type="entry name" value="Heat-shock cognate protein, ATPase"/>
    <property type="match status" value="1"/>
</dbReference>
<feature type="region of interest" description="Disordered" evidence="1">
    <location>
        <begin position="37"/>
        <end position="62"/>
    </location>
</feature>